<feature type="domain" description="Amino acid transporter transmembrane" evidence="11">
    <location>
        <begin position="45"/>
        <end position="477"/>
    </location>
</feature>
<accession>A0A7J7LGG0</accession>
<dbReference type="EMBL" id="JACGCM010002299">
    <property type="protein sequence ID" value="KAF6141727.1"/>
    <property type="molecule type" value="Genomic_DNA"/>
</dbReference>
<dbReference type="GO" id="GO:0015293">
    <property type="term" value="F:symporter activity"/>
    <property type="evidence" value="ECO:0007669"/>
    <property type="project" value="UniProtKB-KW"/>
</dbReference>
<evidence type="ECO:0000259" key="11">
    <source>
        <dbReference type="Pfam" id="PF01490"/>
    </source>
</evidence>
<sequence>MTITGENFDTEMGNKPDLVGEMRLKNIHKGEDGNEEFDEDGKPRRTGTVWTASAHIITAIIGSGVLSLAWCVAQLGWIAGPLALFTFSFITFYTSTLLADCYRSPDPVNGKRNYTYMEAVKANLGGAKYMICGVTQYINLVGISIGLTVTASISMVAIQKSICYHKEGHEASCAVSNNPPMISFGIFEIVLSQIPNIHKLSWLSTVAAIMSFSYTLIGVALSLQRIISGNTGNTSLGGIEVGPDVSEVQKVWRSFSALGDIAFAYSFSLILIEVQDTLRSPPAENREMKKATMIGVTTTTLFYVMCGCVGYAAFGSNAPGNLLTGFGFYKPFWLIDFANVCIVVHIVGAYQVFSQTVFAAFEAWVIKKWQTSKFITREYVMNIAGKRFKINCFRLVWRSIFVMFTTVLAMAMPFFNDVLALLGAMGYWPLTVYFPIEMYIAQKKMKRFTFRWVALELLNFGCLVVAVAAACGSIQGLTKALQVYKPFTSKQ</sequence>
<dbReference type="FunFam" id="1.20.1740.10:FF:000055">
    <property type="entry name" value="Amino acid permease 6"/>
    <property type="match status" value="1"/>
</dbReference>
<evidence type="ECO:0000256" key="6">
    <source>
        <dbReference type="ARBA" id="ARBA00022970"/>
    </source>
</evidence>
<reference evidence="12 13" key="1">
    <citation type="journal article" date="2020" name="IScience">
        <title>Genome Sequencing of the Endangered Kingdonia uniflora (Circaeasteraceae, Ranunculales) Reveals Potential Mechanisms of Evolutionary Specialization.</title>
        <authorList>
            <person name="Sun Y."/>
            <person name="Deng T."/>
            <person name="Zhang A."/>
            <person name="Moore M.J."/>
            <person name="Landis J.B."/>
            <person name="Lin N."/>
            <person name="Zhang H."/>
            <person name="Zhang X."/>
            <person name="Huang J."/>
            <person name="Zhang X."/>
            <person name="Sun H."/>
            <person name="Wang H."/>
        </authorList>
    </citation>
    <scope>NUCLEOTIDE SEQUENCE [LARGE SCALE GENOMIC DNA]</scope>
    <source>
        <strain evidence="12">TB1705</strain>
        <tissue evidence="12">Leaf</tissue>
    </source>
</reference>
<keyword evidence="6" id="KW-0029">Amino-acid transport</keyword>
<dbReference type="Proteomes" id="UP000541444">
    <property type="component" value="Unassembled WGS sequence"/>
</dbReference>
<feature type="transmembrane region" description="Helical" evidence="10">
    <location>
        <begin position="49"/>
        <end position="70"/>
    </location>
</feature>
<evidence type="ECO:0000313" key="13">
    <source>
        <dbReference type="Proteomes" id="UP000541444"/>
    </source>
</evidence>
<evidence type="ECO:0000256" key="8">
    <source>
        <dbReference type="ARBA" id="ARBA00023136"/>
    </source>
</evidence>
<feature type="transmembrane region" description="Helical" evidence="10">
    <location>
        <begin position="333"/>
        <end position="353"/>
    </location>
</feature>
<dbReference type="OrthoDB" id="40134at2759"/>
<dbReference type="AlphaFoldDB" id="A0A7J7LGG0"/>
<feature type="transmembrane region" description="Helical" evidence="10">
    <location>
        <begin position="457"/>
        <end position="477"/>
    </location>
</feature>
<feature type="transmembrane region" description="Helical" evidence="10">
    <location>
        <begin position="200"/>
        <end position="223"/>
    </location>
</feature>
<feature type="transmembrane region" description="Helical" evidence="10">
    <location>
        <begin position="418"/>
        <end position="436"/>
    </location>
</feature>
<dbReference type="InterPro" id="IPR013057">
    <property type="entry name" value="AA_transpt_TM"/>
</dbReference>
<protein>
    <recommendedName>
        <fullName evidence="11">Amino acid transporter transmembrane domain-containing protein</fullName>
    </recommendedName>
</protein>
<keyword evidence="3" id="KW-1003">Cell membrane</keyword>
<evidence type="ECO:0000256" key="9">
    <source>
        <dbReference type="ARBA" id="ARBA00061463"/>
    </source>
</evidence>
<evidence type="ECO:0000256" key="2">
    <source>
        <dbReference type="ARBA" id="ARBA00022448"/>
    </source>
</evidence>
<evidence type="ECO:0000256" key="7">
    <source>
        <dbReference type="ARBA" id="ARBA00022989"/>
    </source>
</evidence>
<gene>
    <name evidence="12" type="ORF">GIB67_027905</name>
</gene>
<feature type="transmembrane region" description="Helical" evidence="10">
    <location>
        <begin position="137"/>
        <end position="158"/>
    </location>
</feature>
<comment type="caution">
    <text evidence="12">The sequence shown here is derived from an EMBL/GenBank/DDBJ whole genome shotgun (WGS) entry which is preliminary data.</text>
</comment>
<keyword evidence="13" id="KW-1185">Reference proteome</keyword>
<feature type="transmembrane region" description="Helical" evidence="10">
    <location>
        <begin position="395"/>
        <end position="412"/>
    </location>
</feature>
<evidence type="ECO:0000256" key="4">
    <source>
        <dbReference type="ARBA" id="ARBA00022692"/>
    </source>
</evidence>
<keyword evidence="7 10" id="KW-1133">Transmembrane helix</keyword>
<evidence type="ECO:0000256" key="5">
    <source>
        <dbReference type="ARBA" id="ARBA00022847"/>
    </source>
</evidence>
<dbReference type="PANTHER" id="PTHR48017">
    <property type="entry name" value="OS05G0424000 PROTEIN-RELATED"/>
    <property type="match status" value="1"/>
</dbReference>
<keyword evidence="4 10" id="KW-0812">Transmembrane</keyword>
<keyword evidence="2" id="KW-0813">Transport</keyword>
<name>A0A7J7LGG0_9MAGN</name>
<proteinExistence type="inferred from homology"/>
<keyword evidence="5" id="KW-0769">Symport</keyword>
<evidence type="ECO:0000256" key="10">
    <source>
        <dbReference type="SAM" id="Phobius"/>
    </source>
</evidence>
<feature type="transmembrane region" description="Helical" evidence="10">
    <location>
        <begin position="77"/>
        <end position="99"/>
    </location>
</feature>
<dbReference type="Pfam" id="PF01490">
    <property type="entry name" value="Aa_trans"/>
    <property type="match status" value="1"/>
</dbReference>
<organism evidence="12 13">
    <name type="scientific">Kingdonia uniflora</name>
    <dbReference type="NCBI Taxonomy" id="39325"/>
    <lineage>
        <taxon>Eukaryota</taxon>
        <taxon>Viridiplantae</taxon>
        <taxon>Streptophyta</taxon>
        <taxon>Embryophyta</taxon>
        <taxon>Tracheophyta</taxon>
        <taxon>Spermatophyta</taxon>
        <taxon>Magnoliopsida</taxon>
        <taxon>Ranunculales</taxon>
        <taxon>Circaeasteraceae</taxon>
        <taxon>Kingdonia</taxon>
    </lineage>
</organism>
<dbReference type="GO" id="GO:0005886">
    <property type="term" value="C:plasma membrane"/>
    <property type="evidence" value="ECO:0007669"/>
    <property type="project" value="UniProtKB-SubCell"/>
</dbReference>
<feature type="transmembrane region" description="Helical" evidence="10">
    <location>
        <begin position="293"/>
        <end position="313"/>
    </location>
</feature>
<evidence type="ECO:0000256" key="1">
    <source>
        <dbReference type="ARBA" id="ARBA00004236"/>
    </source>
</evidence>
<evidence type="ECO:0000256" key="3">
    <source>
        <dbReference type="ARBA" id="ARBA00022475"/>
    </source>
</evidence>
<dbReference type="GO" id="GO:0006865">
    <property type="term" value="P:amino acid transport"/>
    <property type="evidence" value="ECO:0007669"/>
    <property type="project" value="UniProtKB-KW"/>
</dbReference>
<keyword evidence="8 10" id="KW-0472">Membrane</keyword>
<comment type="similarity">
    <text evidence="9">Belongs to the amino acid/polyamine transporter 2 family. Amino acid/auxin permease (AAAP) (TC 2.A.18.2) subfamily.</text>
</comment>
<comment type="subcellular location">
    <subcellularLocation>
        <location evidence="1">Cell membrane</location>
    </subcellularLocation>
</comment>
<evidence type="ECO:0000313" key="12">
    <source>
        <dbReference type="EMBL" id="KAF6141727.1"/>
    </source>
</evidence>